<evidence type="ECO:0000256" key="1">
    <source>
        <dbReference type="SAM" id="Coils"/>
    </source>
</evidence>
<evidence type="ECO:0000259" key="3">
    <source>
        <dbReference type="Pfam" id="PF13847"/>
    </source>
</evidence>
<dbReference type="InterPro" id="IPR029063">
    <property type="entry name" value="SAM-dependent_MTases_sf"/>
</dbReference>
<dbReference type="SUPFAM" id="SSF53335">
    <property type="entry name" value="S-adenosyl-L-methionine-dependent methyltransferases"/>
    <property type="match status" value="1"/>
</dbReference>
<dbReference type="InterPro" id="IPR001173">
    <property type="entry name" value="Glyco_trans_2-like"/>
</dbReference>
<comment type="caution">
    <text evidence="4">The sequence shown here is derived from an EMBL/GenBank/DDBJ whole genome shotgun (WGS) entry which is preliminary data.</text>
</comment>
<dbReference type="CDD" id="cd00761">
    <property type="entry name" value="Glyco_tranf_GTA_type"/>
    <property type="match status" value="1"/>
</dbReference>
<dbReference type="EC" id="2.4.-.-" evidence="4"/>
<dbReference type="Pfam" id="PF00535">
    <property type="entry name" value="Glycos_transf_2"/>
    <property type="match status" value="1"/>
</dbReference>
<dbReference type="RefSeq" id="WP_256132405.1">
    <property type="nucleotide sequence ID" value="NZ_JANFXK010000011.1"/>
</dbReference>
<name>A0ABT1RPU7_9FIRM</name>
<keyword evidence="1" id="KW-0175">Coiled coil</keyword>
<dbReference type="InterPro" id="IPR025714">
    <property type="entry name" value="Methyltranfer_dom"/>
</dbReference>
<dbReference type="PANTHER" id="PTHR43861:SF6">
    <property type="entry name" value="METHYLTRANSFERASE TYPE 11"/>
    <property type="match status" value="1"/>
</dbReference>
<feature type="coiled-coil region" evidence="1">
    <location>
        <begin position="305"/>
        <end position="469"/>
    </location>
</feature>
<proteinExistence type="predicted"/>
<dbReference type="Gene3D" id="3.90.550.10">
    <property type="entry name" value="Spore Coat Polysaccharide Biosynthesis Protein SpsA, Chain A"/>
    <property type="match status" value="1"/>
</dbReference>
<evidence type="ECO:0000313" key="4">
    <source>
        <dbReference type="EMBL" id="MCQ4637212.1"/>
    </source>
</evidence>
<gene>
    <name evidence="4" type="ORF">NE619_10810</name>
</gene>
<evidence type="ECO:0000313" key="5">
    <source>
        <dbReference type="Proteomes" id="UP001524502"/>
    </source>
</evidence>
<reference evidence="4 5" key="1">
    <citation type="submission" date="2022-06" db="EMBL/GenBank/DDBJ databases">
        <title>Isolation of gut microbiota from human fecal samples.</title>
        <authorList>
            <person name="Pamer E.G."/>
            <person name="Barat B."/>
            <person name="Waligurski E."/>
            <person name="Medina S."/>
            <person name="Paddock L."/>
            <person name="Mostad J."/>
        </authorList>
    </citation>
    <scope>NUCLEOTIDE SEQUENCE [LARGE SCALE GENOMIC DNA]</scope>
    <source>
        <strain evidence="4 5">SL.3.17</strain>
    </source>
</reference>
<dbReference type="CDD" id="cd02440">
    <property type="entry name" value="AdoMet_MTases"/>
    <property type="match status" value="1"/>
</dbReference>
<dbReference type="Proteomes" id="UP001524502">
    <property type="component" value="Unassembled WGS sequence"/>
</dbReference>
<protein>
    <submittedName>
        <fullName evidence="4">Glycosyltransferase</fullName>
        <ecNumber evidence="4">2.4.-.-</ecNumber>
    </submittedName>
</protein>
<evidence type="ECO:0000259" key="2">
    <source>
        <dbReference type="Pfam" id="PF00535"/>
    </source>
</evidence>
<dbReference type="InterPro" id="IPR029044">
    <property type="entry name" value="Nucleotide-diphossugar_trans"/>
</dbReference>
<organism evidence="4 5">
    <name type="scientific">Anaerovorax odorimutans</name>
    <dbReference type="NCBI Taxonomy" id="109327"/>
    <lineage>
        <taxon>Bacteria</taxon>
        <taxon>Bacillati</taxon>
        <taxon>Bacillota</taxon>
        <taxon>Clostridia</taxon>
        <taxon>Peptostreptococcales</taxon>
        <taxon>Anaerovoracaceae</taxon>
        <taxon>Anaerovorax</taxon>
    </lineage>
</organism>
<feature type="domain" description="Methyltransferase" evidence="3">
    <location>
        <begin position="36"/>
        <end position="141"/>
    </location>
</feature>
<keyword evidence="5" id="KW-1185">Reference proteome</keyword>
<dbReference type="SUPFAM" id="SSF53448">
    <property type="entry name" value="Nucleotide-diphospho-sugar transferases"/>
    <property type="match status" value="1"/>
</dbReference>
<keyword evidence="4" id="KW-0328">Glycosyltransferase</keyword>
<feature type="coiled-coil region" evidence="1">
    <location>
        <begin position="218"/>
        <end position="276"/>
    </location>
</feature>
<dbReference type="Gene3D" id="3.40.50.150">
    <property type="entry name" value="Vaccinia Virus protein VP39"/>
    <property type="match status" value="1"/>
</dbReference>
<dbReference type="Pfam" id="PF13847">
    <property type="entry name" value="Methyltransf_31"/>
    <property type="match status" value="1"/>
</dbReference>
<feature type="domain" description="Glycosyltransferase 2-like" evidence="2">
    <location>
        <begin position="1049"/>
        <end position="1182"/>
    </location>
</feature>
<dbReference type="PANTHER" id="PTHR43861">
    <property type="entry name" value="TRANS-ACONITATE 2-METHYLTRANSFERASE-RELATED"/>
    <property type="match status" value="1"/>
</dbReference>
<sequence>METKYFDRISEGYKGELGTEVMEQARKRIDWICAKTKGKTVLDVGCSQGITSILLGRCGKKVIGIDSEISRIQYAEKELKEEPELKTNVSFLCDDFLDCKFEKKFDCIIMGEFLEHVFDPSLFLDKAMSFLEENGRLIVTVPFGINPFPDHKRTYYFAELFYQINERICVNDVCFFGGWIGFVADKKIQGSDIEINRDLVRKLENSFFYVENKKQLRIDQLASQHDEIKAKLEEVNQQVEQLKKKVSELDEKKETVNELTLKLQKVSWEAEHYKNESASKEETFLLINQELEAARTYIKELSKDKEEKGGKIEGLYEELERAEKRFRLMSQTMSDIQVEREQKKQEVERLSAIDKKLQHELKAAYIKLNNAEKTIKDLTAESAEQDKKIDKMHKELQKTREDVDATTIELNSRQMALNGIMTDLTTKEEILKKYKQEIDDINSKFIKEKKNLQTEKASLERKCKEMNSLLYKAKKLNTAYERLIEVKVYNYLRHLKRKLLQKLKKETKEELSVESNNVMQHLTESGKMAEEDLFSESKLKEIEREAEYLRLLKKAELIPDSNGQRYYKKIDIRIGIICDQIFYDSFYSAADFIYISPDNWEDILSEIDYLLILSTWNGLHNNEWSGIATEGTNRRKRVNEIIRNAKKRDIITIFYSKEDPGHYNDYLSIAKQCDYIFTTEIDVVEAYKKDCGNENVFTLQFGINPVFHNPIGIKNVEKESGVIFSGSWMKRIENRCSDLSMLFDGLIKEDIELKIIDRNYDFHSDERYAYPEKYFRHAYKSIPHDKLQKVHKLFDWAININNIKYSQTMFANRVYELQACGNLLLSNYSVGVNSCSPTVFLIFNEDEIKNIIKNMNEEEIYEHQVFGIRSVMSEHTCYERIFEMMRHVKEAMPLMIKRKVAVIIEKESQCLIDMFNCQTYEEKVLFHINDVTDRSLEDIDIITFFSDEVEYGAFYLEDMINGFKYTDSDYITKHTYIKNGELAGTGEEHSYTTRMNNKYMTVFWKESFEVDKLLNLHGVQNIPKGYCIDHFNCRQINSEDKPRSNYKLSVIIPIYNNGNHLYGKAFSSLVRSSMFDDMEIIMVDDGSTDNFTPKMINYLSQRYSNVKTFLFNDGGSGSASRPRNKGIELSTTEYITFLDPDNEAVNNAYYKLYRQIRGKNYDFICGSSMYAGENCWISDFYKSYMHKKYKNGIVRSGGGKKLLVDTNFSGISMQAAIVKKQFLKQYDLYQINGAAGEDTLSSWEWFTCADTFEINSTMAHIYYAARSGSIVNSINISFYKKYFAIEEPRKSFLEQHGLLNDYMNKKFNSYFENWTLQHLIYLKGNDIEASIIIVKKIFDLYRDNYNGKSEIINHFVDLCDRKELIKAQEYIKDIFQKN</sequence>
<dbReference type="SUPFAM" id="SSF57997">
    <property type="entry name" value="Tropomyosin"/>
    <property type="match status" value="1"/>
</dbReference>
<accession>A0ABT1RPU7</accession>
<keyword evidence="4" id="KW-0808">Transferase</keyword>
<dbReference type="EMBL" id="JANFXK010000011">
    <property type="protein sequence ID" value="MCQ4637212.1"/>
    <property type="molecule type" value="Genomic_DNA"/>
</dbReference>
<dbReference type="GO" id="GO:0016757">
    <property type="term" value="F:glycosyltransferase activity"/>
    <property type="evidence" value="ECO:0007669"/>
    <property type="project" value="UniProtKB-KW"/>
</dbReference>